<proteinExistence type="predicted"/>
<dbReference type="OrthoDB" id="3628784at2"/>
<keyword evidence="2" id="KW-1185">Reference proteome</keyword>
<dbReference type="Proteomes" id="UP000431901">
    <property type="component" value="Unassembled WGS sequence"/>
</dbReference>
<comment type="caution">
    <text evidence="1">The sequence shown here is derived from an EMBL/GenBank/DDBJ whole genome shotgun (WGS) entry which is preliminary data.</text>
</comment>
<reference evidence="1 2" key="1">
    <citation type="submission" date="2019-12" db="EMBL/GenBank/DDBJ databases">
        <title>Nocardia macrotermitis sp. nov. and Nocardia aurantia sp. nov., isolated from the gut of the fungus growing-termite Macrotermes natalensis.</title>
        <authorList>
            <person name="Christine B."/>
            <person name="Rene B."/>
        </authorList>
    </citation>
    <scope>NUCLEOTIDE SEQUENCE [LARGE SCALE GENOMIC DNA]</scope>
    <source>
        <strain evidence="1 2">DSM 102126</strain>
    </source>
</reference>
<organism evidence="1 2">
    <name type="scientific">Actinomadura rayongensis</name>
    <dbReference type="NCBI Taxonomy" id="1429076"/>
    <lineage>
        <taxon>Bacteria</taxon>
        <taxon>Bacillati</taxon>
        <taxon>Actinomycetota</taxon>
        <taxon>Actinomycetes</taxon>
        <taxon>Streptosporangiales</taxon>
        <taxon>Thermomonosporaceae</taxon>
        <taxon>Actinomadura</taxon>
    </lineage>
</organism>
<evidence type="ECO:0008006" key="3">
    <source>
        <dbReference type="Google" id="ProtNLM"/>
    </source>
</evidence>
<dbReference type="EMBL" id="WUTW01000002">
    <property type="protein sequence ID" value="MXQ65147.1"/>
    <property type="molecule type" value="Genomic_DNA"/>
</dbReference>
<sequence length="137" mass="15460">MEYEESRRIQAGSAVVFDVAAELGWLPEEIETREIADDLVEAHSRETGADAAHAGLLRRVPDQLRLEWGLRERPDYAGWLQVSDQADGASEVVVHLSFLGDERPEARGASRAVDRTNRMLRRSLDRLADEVARRVPR</sequence>
<name>A0A6I4W4N6_9ACTN</name>
<dbReference type="AlphaFoldDB" id="A0A6I4W4N6"/>
<accession>A0A6I4W4N6</accession>
<protein>
    <recommendedName>
        <fullName evidence="3">SRPBCC family protein</fullName>
    </recommendedName>
</protein>
<evidence type="ECO:0000313" key="1">
    <source>
        <dbReference type="EMBL" id="MXQ65147.1"/>
    </source>
</evidence>
<dbReference type="RefSeq" id="WP_161103281.1">
    <property type="nucleotide sequence ID" value="NZ_JBHLYI010000010.1"/>
</dbReference>
<dbReference type="SUPFAM" id="SSF55961">
    <property type="entry name" value="Bet v1-like"/>
    <property type="match status" value="1"/>
</dbReference>
<evidence type="ECO:0000313" key="2">
    <source>
        <dbReference type="Proteomes" id="UP000431901"/>
    </source>
</evidence>
<gene>
    <name evidence="1" type="ORF">GQ466_13990</name>
</gene>